<dbReference type="InterPro" id="IPR011009">
    <property type="entry name" value="Kinase-like_dom_sf"/>
</dbReference>
<evidence type="ECO:0000313" key="4">
    <source>
        <dbReference type="Proteomes" id="UP000076874"/>
    </source>
</evidence>
<protein>
    <submittedName>
        <fullName evidence="3">Protein kinase-like domain protein</fullName>
    </submittedName>
</protein>
<accession>A0A167REK0</accession>
<name>A0A167REK0_9HYPO</name>
<keyword evidence="4" id="KW-1185">Reference proteome</keyword>
<comment type="caution">
    <text evidence="3">The sequence shown here is derived from an EMBL/GenBank/DDBJ whole genome shotgun (WGS) entry which is preliminary data.</text>
</comment>
<dbReference type="GO" id="GO:0016301">
    <property type="term" value="F:kinase activity"/>
    <property type="evidence" value="ECO:0007669"/>
    <property type="project" value="UniProtKB-KW"/>
</dbReference>
<organism evidence="3 4">
    <name type="scientific">Niveomyces insectorum RCEF 264</name>
    <dbReference type="NCBI Taxonomy" id="1081102"/>
    <lineage>
        <taxon>Eukaryota</taxon>
        <taxon>Fungi</taxon>
        <taxon>Dikarya</taxon>
        <taxon>Ascomycota</taxon>
        <taxon>Pezizomycotina</taxon>
        <taxon>Sordariomycetes</taxon>
        <taxon>Hypocreomycetidae</taxon>
        <taxon>Hypocreales</taxon>
        <taxon>Cordycipitaceae</taxon>
        <taxon>Niveomyces</taxon>
    </lineage>
</organism>
<dbReference type="Proteomes" id="UP000076874">
    <property type="component" value="Unassembled WGS sequence"/>
</dbReference>
<reference evidence="3 4" key="1">
    <citation type="journal article" date="2016" name="Genome Biol. Evol.">
        <title>Divergent and convergent evolution of fungal pathogenicity.</title>
        <authorList>
            <person name="Shang Y."/>
            <person name="Xiao G."/>
            <person name="Zheng P."/>
            <person name="Cen K."/>
            <person name="Zhan S."/>
            <person name="Wang C."/>
        </authorList>
    </citation>
    <scope>NUCLEOTIDE SEQUENCE [LARGE SCALE GENOMIC DNA]</scope>
    <source>
        <strain evidence="3 4">RCEF 264</strain>
    </source>
</reference>
<dbReference type="Pfam" id="PF01636">
    <property type="entry name" value="APH"/>
    <property type="match status" value="1"/>
</dbReference>
<dbReference type="InterPro" id="IPR002575">
    <property type="entry name" value="Aminoglycoside_PTrfase"/>
</dbReference>
<feature type="region of interest" description="Disordered" evidence="1">
    <location>
        <begin position="281"/>
        <end position="309"/>
    </location>
</feature>
<evidence type="ECO:0000259" key="2">
    <source>
        <dbReference type="Pfam" id="PF01636"/>
    </source>
</evidence>
<proteinExistence type="predicted"/>
<sequence length="309" mass="34571">MSASESDDEVVLDKEYVGAPPPPGVHVPTASELLSLCDAEVPRSTLTLPSDPPSGVPAIWVKYGYAVYWNEVLAQSMAYHELRRLGSAARAPAVYYAFQLYHTVYLVMEYIPGRTVGEAMEDETTSDEEKEHIKSLVALCLSEMHRIPIAPGTRPTAIDGGKLRYTGLDDSRGPRYYENTDQLEAHMNKEPMVFCQSDWYHGNFMIDDAGRIVAIDFSETSIVPASFARYKLYDHRLAFDLPLEQVYIPMEGGIDNVNAVNSVCGIMAMASYFFARVGKRTPGGTDEEQQRLKETSKSYYPRPDEKLET</sequence>
<keyword evidence="3" id="KW-0418">Kinase</keyword>
<feature type="compositionally biased region" description="Basic and acidic residues" evidence="1">
    <location>
        <begin position="288"/>
        <end position="309"/>
    </location>
</feature>
<dbReference type="SUPFAM" id="SSF56112">
    <property type="entry name" value="Protein kinase-like (PK-like)"/>
    <property type="match status" value="1"/>
</dbReference>
<evidence type="ECO:0000313" key="3">
    <source>
        <dbReference type="EMBL" id="OAA58518.1"/>
    </source>
</evidence>
<dbReference type="OrthoDB" id="3250044at2759"/>
<keyword evidence="3" id="KW-0808">Transferase</keyword>
<dbReference type="STRING" id="1081102.A0A167REK0"/>
<gene>
    <name evidence="3" type="ORF">SPI_06591</name>
</gene>
<dbReference type="EMBL" id="AZHD01000012">
    <property type="protein sequence ID" value="OAA58518.1"/>
    <property type="molecule type" value="Genomic_DNA"/>
</dbReference>
<evidence type="ECO:0000256" key="1">
    <source>
        <dbReference type="SAM" id="MobiDB-lite"/>
    </source>
</evidence>
<feature type="domain" description="Aminoglycoside phosphotransferase" evidence="2">
    <location>
        <begin position="78"/>
        <end position="222"/>
    </location>
</feature>
<dbReference type="AlphaFoldDB" id="A0A167REK0"/>